<proteinExistence type="predicted"/>
<dbReference type="SUPFAM" id="SSF49899">
    <property type="entry name" value="Concanavalin A-like lectins/glucanases"/>
    <property type="match status" value="1"/>
</dbReference>
<dbReference type="InterPro" id="IPR013320">
    <property type="entry name" value="ConA-like_dom_sf"/>
</dbReference>
<organism evidence="2 3">
    <name type="scientific">Streptosporangium pseudovulgare</name>
    <dbReference type="NCBI Taxonomy" id="35765"/>
    <lineage>
        <taxon>Bacteria</taxon>
        <taxon>Bacillati</taxon>
        <taxon>Actinomycetota</taxon>
        <taxon>Actinomycetes</taxon>
        <taxon>Streptosporangiales</taxon>
        <taxon>Streptosporangiaceae</taxon>
        <taxon>Streptosporangium</taxon>
    </lineage>
</organism>
<dbReference type="RefSeq" id="WP_229811894.1">
    <property type="nucleotide sequence ID" value="NZ_BMQJ01000024.1"/>
</dbReference>
<feature type="domain" description="Beta-xylosidase C-terminal Concanavalin A-like" evidence="1">
    <location>
        <begin position="102"/>
        <end position="155"/>
    </location>
</feature>
<dbReference type="Gene3D" id="2.60.120.200">
    <property type="match status" value="1"/>
</dbReference>
<evidence type="ECO:0000259" key="1">
    <source>
        <dbReference type="Pfam" id="PF17851"/>
    </source>
</evidence>
<dbReference type="InterPro" id="IPR041542">
    <property type="entry name" value="GH43_C2"/>
</dbReference>
<comment type="caution">
    <text evidence="2">The sequence shown here is derived from an EMBL/GenBank/DDBJ whole genome shotgun (WGS) entry which is preliminary data.</text>
</comment>
<feature type="domain" description="Beta-xylosidase C-terminal Concanavalin A-like" evidence="1">
    <location>
        <begin position="1"/>
        <end position="74"/>
    </location>
</feature>
<reference evidence="3" key="1">
    <citation type="journal article" date="2019" name="Int. J. Syst. Evol. Microbiol.">
        <title>The Global Catalogue of Microorganisms (GCM) 10K type strain sequencing project: providing services to taxonomists for standard genome sequencing and annotation.</title>
        <authorList>
            <consortium name="The Broad Institute Genomics Platform"/>
            <consortium name="The Broad Institute Genome Sequencing Center for Infectious Disease"/>
            <person name="Wu L."/>
            <person name="Ma J."/>
        </authorList>
    </citation>
    <scope>NUCLEOTIDE SEQUENCE [LARGE SCALE GENOMIC DNA]</scope>
    <source>
        <strain evidence="3">JCM 3115</strain>
    </source>
</reference>
<name>A0ABQ2RI55_9ACTN</name>
<sequence length="162" mass="16979">MGRRQQHHDCRAAVRLDPGSGRAGLSVRLDEAHHYDVEVHDGQASVIARIGPVRQRVAGHPVPAGPLTLAVDIRTAGVLPPAVTRTGGADDGPTGAGAHGPDTIAFSVHLGEERLLLAELDGRYLSTEVAAGFTGRVIGMYVTEGGAVFDRFDYEGGRDLPG</sequence>
<protein>
    <recommendedName>
        <fullName evidence="1">Beta-xylosidase C-terminal Concanavalin A-like domain-containing protein</fullName>
    </recommendedName>
</protein>
<dbReference type="Pfam" id="PF17851">
    <property type="entry name" value="GH43_C2"/>
    <property type="match status" value="2"/>
</dbReference>
<accession>A0ABQ2RI55</accession>
<evidence type="ECO:0000313" key="3">
    <source>
        <dbReference type="Proteomes" id="UP000611554"/>
    </source>
</evidence>
<evidence type="ECO:0000313" key="2">
    <source>
        <dbReference type="EMBL" id="GGQ27885.1"/>
    </source>
</evidence>
<gene>
    <name evidence="2" type="ORF">GCM10010140_67570</name>
</gene>
<dbReference type="Proteomes" id="UP000611554">
    <property type="component" value="Unassembled WGS sequence"/>
</dbReference>
<keyword evidence="3" id="KW-1185">Reference proteome</keyword>
<dbReference type="EMBL" id="BMQJ01000024">
    <property type="protein sequence ID" value="GGQ27885.1"/>
    <property type="molecule type" value="Genomic_DNA"/>
</dbReference>